<evidence type="ECO:0000313" key="2">
    <source>
        <dbReference type="Proteomes" id="UP000001219"/>
    </source>
</evidence>
<dbReference type="KEGG" id="gbr:Gbro_1230"/>
<dbReference type="HOGENOM" id="CLU_3396730_0_0_11"/>
<accession>D0L5J7</accession>
<dbReference type="AlphaFoldDB" id="D0L5J7"/>
<keyword evidence="2" id="KW-1185">Reference proteome</keyword>
<organism evidence="1 2">
    <name type="scientific">Gordonia bronchialis (strain ATCC 25592 / DSM 43247 / BCRC 13721 / JCM 3198 / KCTC 3076 / NBRC 16047 / NCTC 10667)</name>
    <name type="common">Rhodococcus bronchialis</name>
    <dbReference type="NCBI Taxonomy" id="526226"/>
    <lineage>
        <taxon>Bacteria</taxon>
        <taxon>Bacillati</taxon>
        <taxon>Actinomycetota</taxon>
        <taxon>Actinomycetes</taxon>
        <taxon>Mycobacteriales</taxon>
        <taxon>Gordoniaceae</taxon>
        <taxon>Gordonia</taxon>
    </lineage>
</organism>
<reference evidence="1 2" key="2">
    <citation type="journal article" date="2010" name="Stand. Genomic Sci.">
        <title>Complete genome sequence of Gordonia bronchialis type strain (3410).</title>
        <authorList>
            <person name="Ivanova N."/>
            <person name="Sikorski J."/>
            <person name="Jando M."/>
            <person name="Lapidus A."/>
            <person name="Nolan M."/>
            <person name="Lucas S."/>
            <person name="Del Rio T.G."/>
            <person name="Tice H."/>
            <person name="Copeland A."/>
            <person name="Cheng J.F."/>
            <person name="Chen F."/>
            <person name="Bruce D."/>
            <person name="Goodwin L."/>
            <person name="Pitluck S."/>
            <person name="Mavromatis K."/>
            <person name="Ovchinnikova G."/>
            <person name="Pati A."/>
            <person name="Chen A."/>
            <person name="Palaniappan K."/>
            <person name="Land M."/>
            <person name="Hauser L."/>
            <person name="Chang Y.J."/>
            <person name="Jeffries C.D."/>
            <person name="Chain P."/>
            <person name="Saunders E."/>
            <person name="Han C."/>
            <person name="Detter J.C."/>
            <person name="Brettin T."/>
            <person name="Rohde M."/>
            <person name="Goker M."/>
            <person name="Bristow J."/>
            <person name="Eisen J.A."/>
            <person name="Markowitz V."/>
            <person name="Hugenholtz P."/>
            <person name="Klenk H.P."/>
            <person name="Kyrpides N.C."/>
        </authorList>
    </citation>
    <scope>NUCLEOTIDE SEQUENCE [LARGE SCALE GENOMIC DNA]</scope>
    <source>
        <strain evidence="2">ATCC 25592 / DSM 43247 / BCRC 13721 / JCM 3198 / KCTC 3076 / NBRC 16047 / NCTC 10667</strain>
    </source>
</reference>
<dbReference type="EMBL" id="CP001802">
    <property type="protein sequence ID" value="ACY20526.1"/>
    <property type="molecule type" value="Genomic_DNA"/>
</dbReference>
<evidence type="ECO:0000313" key="1">
    <source>
        <dbReference type="EMBL" id="ACY20526.1"/>
    </source>
</evidence>
<name>D0L5J7_GORB4</name>
<protein>
    <submittedName>
        <fullName evidence="1">Uncharacterized protein</fullName>
    </submittedName>
</protein>
<sequence>MEKGPARIIHRAGPFDKGPIRATARVRATQG</sequence>
<reference evidence="2" key="1">
    <citation type="submission" date="2009-10" db="EMBL/GenBank/DDBJ databases">
        <title>The complete chromosome of Gordonia bronchialis DSM 43247.</title>
        <authorList>
            <consortium name="US DOE Joint Genome Institute (JGI-PGF)"/>
            <person name="Lucas S."/>
            <person name="Copeland A."/>
            <person name="Lapidus A."/>
            <person name="Glavina del Rio T."/>
            <person name="Dalin E."/>
            <person name="Tice H."/>
            <person name="Bruce D."/>
            <person name="Goodwin L."/>
            <person name="Pitluck S."/>
            <person name="Kyrpides N."/>
            <person name="Mavromatis K."/>
            <person name="Ivanova N."/>
            <person name="Ovchinnikova G."/>
            <person name="Saunders E."/>
            <person name="Brettin T."/>
            <person name="Detter J.C."/>
            <person name="Han C."/>
            <person name="Larimer F."/>
            <person name="Land M."/>
            <person name="Hauser L."/>
            <person name="Markowitz V."/>
            <person name="Cheng J.-F."/>
            <person name="Hugenholtz P."/>
            <person name="Woyke T."/>
            <person name="Wu D."/>
            <person name="Jando M."/>
            <person name="Schneider S."/>
            <person name="Goeker M."/>
            <person name="Klenk H.-P."/>
            <person name="Eisen J.A."/>
        </authorList>
    </citation>
    <scope>NUCLEOTIDE SEQUENCE [LARGE SCALE GENOMIC DNA]</scope>
    <source>
        <strain evidence="2">ATCC 25592 / DSM 43247 / BCRC 13721 / JCM 3198 / KCTC 3076 / NBRC 16047 / NCTC 10667</strain>
    </source>
</reference>
<gene>
    <name evidence="1" type="ordered locus">Gbro_1230</name>
</gene>
<proteinExistence type="predicted"/>
<dbReference type="Proteomes" id="UP000001219">
    <property type="component" value="Chromosome"/>
</dbReference>